<dbReference type="InterPro" id="IPR050563">
    <property type="entry name" value="4-hydroxybenzoyl-CoA_TE"/>
</dbReference>
<dbReference type="AlphaFoldDB" id="A0A7W6EBU8"/>
<dbReference type="Gene3D" id="3.10.129.10">
    <property type="entry name" value="Hotdog Thioesterase"/>
    <property type="match status" value="1"/>
</dbReference>
<dbReference type="SUPFAM" id="SSF54637">
    <property type="entry name" value="Thioesterase/thiol ester dehydrase-isomerase"/>
    <property type="match status" value="1"/>
</dbReference>
<dbReference type="EMBL" id="JACIEK010000005">
    <property type="protein sequence ID" value="MBB3998422.1"/>
    <property type="molecule type" value="Genomic_DNA"/>
</dbReference>
<dbReference type="PANTHER" id="PTHR31793:SF27">
    <property type="entry name" value="NOVEL THIOESTERASE SUPERFAMILY DOMAIN AND SAPOSIN A-TYPE DOMAIN CONTAINING PROTEIN (0610012H03RIK)"/>
    <property type="match status" value="1"/>
</dbReference>
<reference evidence="3 4" key="1">
    <citation type="submission" date="2020-08" db="EMBL/GenBank/DDBJ databases">
        <title>Genomic Encyclopedia of Type Strains, Phase IV (KMG-IV): sequencing the most valuable type-strain genomes for metagenomic binning, comparative biology and taxonomic classification.</title>
        <authorList>
            <person name="Goeker M."/>
        </authorList>
    </citation>
    <scope>NUCLEOTIDE SEQUENCE [LARGE SCALE GENOMIC DNA]</scope>
    <source>
        <strain evidence="3 4">DSM 102238</strain>
    </source>
</reference>
<sequence>MPTLARPAPQRRTDYRAFVEVTTRWSDNDMYGHMNNAAYYTFFDTAVTSWLISAGLAAAPKGSMFFVAETGCRYLSEIGYPDRVAVGLRIARLGTSSIAYEIGLFRNDAQTAAAEGLFVHVHVDAATRRPAPLPAAVRPILETILA</sequence>
<dbReference type="InterPro" id="IPR029069">
    <property type="entry name" value="HotDog_dom_sf"/>
</dbReference>
<dbReference type="PANTHER" id="PTHR31793">
    <property type="entry name" value="4-HYDROXYBENZOYL-COA THIOESTERASE FAMILY MEMBER"/>
    <property type="match status" value="1"/>
</dbReference>
<evidence type="ECO:0000313" key="4">
    <source>
        <dbReference type="Proteomes" id="UP000542776"/>
    </source>
</evidence>
<proteinExistence type="inferred from homology"/>
<evidence type="ECO:0000313" key="3">
    <source>
        <dbReference type="EMBL" id="MBB3998422.1"/>
    </source>
</evidence>
<name>A0A7W6EBU8_9HYPH</name>
<protein>
    <submittedName>
        <fullName evidence="3">Acyl-CoA thioester hydrolase</fullName>
        <ecNumber evidence="3">3.1.2.-</ecNumber>
    </submittedName>
</protein>
<dbReference type="GO" id="GO:0047617">
    <property type="term" value="F:fatty acyl-CoA hydrolase activity"/>
    <property type="evidence" value="ECO:0007669"/>
    <property type="project" value="TreeGrafter"/>
</dbReference>
<accession>A0A7W6EBU8</accession>
<keyword evidence="4" id="KW-1185">Reference proteome</keyword>
<comment type="caution">
    <text evidence="3">The sequence shown here is derived from an EMBL/GenBank/DDBJ whole genome shotgun (WGS) entry which is preliminary data.</text>
</comment>
<evidence type="ECO:0000256" key="2">
    <source>
        <dbReference type="ARBA" id="ARBA00022801"/>
    </source>
</evidence>
<dbReference type="Proteomes" id="UP000542776">
    <property type="component" value="Unassembled WGS sequence"/>
</dbReference>
<evidence type="ECO:0000256" key="1">
    <source>
        <dbReference type="ARBA" id="ARBA00005953"/>
    </source>
</evidence>
<organism evidence="3 4">
    <name type="scientific">Aureimonas pseudogalii</name>
    <dbReference type="NCBI Taxonomy" id="1744844"/>
    <lineage>
        <taxon>Bacteria</taxon>
        <taxon>Pseudomonadati</taxon>
        <taxon>Pseudomonadota</taxon>
        <taxon>Alphaproteobacteria</taxon>
        <taxon>Hyphomicrobiales</taxon>
        <taxon>Aurantimonadaceae</taxon>
        <taxon>Aureimonas</taxon>
    </lineage>
</organism>
<dbReference type="Pfam" id="PF13279">
    <property type="entry name" value="4HBT_2"/>
    <property type="match status" value="1"/>
</dbReference>
<dbReference type="RefSeq" id="WP_183199961.1">
    <property type="nucleotide sequence ID" value="NZ_JACIEK010000005.1"/>
</dbReference>
<gene>
    <name evidence="3" type="ORF">GGR04_002263</name>
</gene>
<comment type="similarity">
    <text evidence="1">Belongs to the 4-hydroxybenzoyl-CoA thioesterase family.</text>
</comment>
<dbReference type="CDD" id="cd00586">
    <property type="entry name" value="4HBT"/>
    <property type="match status" value="1"/>
</dbReference>
<dbReference type="EC" id="3.1.2.-" evidence="3"/>
<keyword evidence="2 3" id="KW-0378">Hydrolase</keyword>